<protein>
    <submittedName>
        <fullName evidence="2">Uncharacterized protein</fullName>
    </submittedName>
</protein>
<dbReference type="Proteomes" id="UP000887116">
    <property type="component" value="Unassembled WGS sequence"/>
</dbReference>
<name>A0A8X6KJE5_TRICU</name>
<evidence type="ECO:0000313" key="3">
    <source>
        <dbReference type="Proteomes" id="UP000887116"/>
    </source>
</evidence>
<gene>
    <name evidence="2" type="ORF">TNCT_161491</name>
</gene>
<reference evidence="2" key="1">
    <citation type="submission" date="2020-07" db="EMBL/GenBank/DDBJ databases">
        <title>Multicomponent nature underlies the extraordinary mechanical properties of spider dragline silk.</title>
        <authorList>
            <person name="Kono N."/>
            <person name="Nakamura H."/>
            <person name="Mori M."/>
            <person name="Yoshida Y."/>
            <person name="Ohtoshi R."/>
            <person name="Malay A.D."/>
            <person name="Moran D.A.P."/>
            <person name="Tomita M."/>
            <person name="Numata K."/>
            <person name="Arakawa K."/>
        </authorList>
    </citation>
    <scope>NUCLEOTIDE SEQUENCE</scope>
</reference>
<sequence>MHKGHQDAKNKTDAQSEGEQQVDHVGIEQGPRYRVTRHSRDTEQPHITDQVPELNEPGQKRDAVPQPTKDETNIKHSDKNT</sequence>
<keyword evidence="3" id="KW-1185">Reference proteome</keyword>
<feature type="compositionally biased region" description="Basic and acidic residues" evidence="1">
    <location>
        <begin position="1"/>
        <end position="14"/>
    </location>
</feature>
<dbReference type="EMBL" id="BMAO01011943">
    <property type="protein sequence ID" value="GFQ77900.1"/>
    <property type="molecule type" value="Genomic_DNA"/>
</dbReference>
<proteinExistence type="predicted"/>
<evidence type="ECO:0000313" key="2">
    <source>
        <dbReference type="EMBL" id="GFQ77900.1"/>
    </source>
</evidence>
<organism evidence="2 3">
    <name type="scientific">Trichonephila clavata</name>
    <name type="common">Joro spider</name>
    <name type="synonym">Nephila clavata</name>
    <dbReference type="NCBI Taxonomy" id="2740835"/>
    <lineage>
        <taxon>Eukaryota</taxon>
        <taxon>Metazoa</taxon>
        <taxon>Ecdysozoa</taxon>
        <taxon>Arthropoda</taxon>
        <taxon>Chelicerata</taxon>
        <taxon>Arachnida</taxon>
        <taxon>Araneae</taxon>
        <taxon>Araneomorphae</taxon>
        <taxon>Entelegynae</taxon>
        <taxon>Araneoidea</taxon>
        <taxon>Nephilidae</taxon>
        <taxon>Trichonephila</taxon>
    </lineage>
</organism>
<feature type="compositionally biased region" description="Basic and acidic residues" evidence="1">
    <location>
        <begin position="58"/>
        <end position="81"/>
    </location>
</feature>
<accession>A0A8X6KJE5</accession>
<comment type="caution">
    <text evidence="2">The sequence shown here is derived from an EMBL/GenBank/DDBJ whole genome shotgun (WGS) entry which is preliminary data.</text>
</comment>
<feature type="region of interest" description="Disordered" evidence="1">
    <location>
        <begin position="1"/>
        <end position="81"/>
    </location>
</feature>
<dbReference type="AlphaFoldDB" id="A0A8X6KJE5"/>
<evidence type="ECO:0000256" key="1">
    <source>
        <dbReference type="SAM" id="MobiDB-lite"/>
    </source>
</evidence>